<sequence length="182" mass="19773">MTGSFFGYGSLVNAGTHSYQNLRPTTLQGWRRHWVQSSQRDVAFLSVTPDPLSSISGLVADVGDIGWDALDLREAAYDRLVLDVEPLSGVAMYKASAAAVSLENLNQPILLSYLDCVVQGFHQVFGTDGVRGFFRSTSGWDTPILNDRATPLYPRAGLLSDTETALVDDHINMVGARIIAPT</sequence>
<dbReference type="RefSeq" id="WP_188670651.1">
    <property type="nucleotide sequence ID" value="NZ_BMKA01000001.1"/>
</dbReference>
<reference evidence="1" key="1">
    <citation type="journal article" date="2014" name="Int. J. Syst. Evol. Microbiol.">
        <title>Complete genome sequence of Corynebacterium casei LMG S-19264T (=DSM 44701T), isolated from a smear-ripened cheese.</title>
        <authorList>
            <consortium name="US DOE Joint Genome Institute (JGI-PGF)"/>
            <person name="Walter F."/>
            <person name="Albersmeier A."/>
            <person name="Kalinowski J."/>
            <person name="Ruckert C."/>
        </authorList>
    </citation>
    <scope>NUCLEOTIDE SEQUENCE</scope>
    <source>
        <strain evidence="1">CGMCC 1.15880</strain>
    </source>
</reference>
<keyword evidence="2" id="KW-1185">Reference proteome</keyword>
<evidence type="ECO:0008006" key="3">
    <source>
        <dbReference type="Google" id="ProtNLM"/>
    </source>
</evidence>
<evidence type="ECO:0000313" key="1">
    <source>
        <dbReference type="EMBL" id="GGA08388.1"/>
    </source>
</evidence>
<comment type="caution">
    <text evidence="1">The sequence shown here is derived from an EMBL/GenBank/DDBJ whole genome shotgun (WGS) entry which is preliminary data.</text>
</comment>
<dbReference type="SUPFAM" id="SSF110857">
    <property type="entry name" value="Gamma-glutamyl cyclotransferase-like"/>
    <property type="match status" value="1"/>
</dbReference>
<organism evidence="1 2">
    <name type="scientific">Neptunicoccus cionae</name>
    <dbReference type="NCBI Taxonomy" id="2035344"/>
    <lineage>
        <taxon>Bacteria</taxon>
        <taxon>Pseudomonadati</taxon>
        <taxon>Pseudomonadota</taxon>
        <taxon>Alphaproteobacteria</taxon>
        <taxon>Rhodobacterales</taxon>
        <taxon>Paracoccaceae</taxon>
        <taxon>Neptunicoccus</taxon>
    </lineage>
</organism>
<proteinExistence type="predicted"/>
<dbReference type="CDD" id="cd06661">
    <property type="entry name" value="GGCT_like"/>
    <property type="match status" value="1"/>
</dbReference>
<dbReference type="Proteomes" id="UP000628017">
    <property type="component" value="Unassembled WGS sequence"/>
</dbReference>
<accession>A0A916QTC1</accession>
<reference evidence="1" key="2">
    <citation type="submission" date="2020-09" db="EMBL/GenBank/DDBJ databases">
        <authorList>
            <person name="Sun Q."/>
            <person name="Zhou Y."/>
        </authorList>
    </citation>
    <scope>NUCLEOTIDE SEQUENCE</scope>
    <source>
        <strain evidence="1">CGMCC 1.15880</strain>
    </source>
</reference>
<dbReference type="EMBL" id="BMKA01000001">
    <property type="protein sequence ID" value="GGA08388.1"/>
    <property type="molecule type" value="Genomic_DNA"/>
</dbReference>
<name>A0A916QTC1_9RHOB</name>
<dbReference type="InterPro" id="IPR013024">
    <property type="entry name" value="GGCT-like"/>
</dbReference>
<protein>
    <recommendedName>
        <fullName evidence="3">Gamma-glutamylcyclotransferase</fullName>
    </recommendedName>
</protein>
<dbReference type="InterPro" id="IPR036568">
    <property type="entry name" value="GGCT-like_sf"/>
</dbReference>
<dbReference type="Gene3D" id="3.10.490.10">
    <property type="entry name" value="Gamma-glutamyl cyclotransferase-like"/>
    <property type="match status" value="1"/>
</dbReference>
<dbReference type="AlphaFoldDB" id="A0A916QTC1"/>
<evidence type="ECO:0000313" key="2">
    <source>
        <dbReference type="Proteomes" id="UP000628017"/>
    </source>
</evidence>
<gene>
    <name evidence="1" type="ORF">GCM10011498_05360</name>
</gene>